<comment type="caution">
    <text evidence="1">The sequence shown here is derived from an EMBL/GenBank/DDBJ whole genome shotgun (WGS) entry which is preliminary data.</text>
</comment>
<dbReference type="PROSITE" id="PS51257">
    <property type="entry name" value="PROKAR_LIPOPROTEIN"/>
    <property type="match status" value="1"/>
</dbReference>
<evidence type="ECO:0000313" key="1">
    <source>
        <dbReference type="EMBL" id="MBP3958379.1"/>
    </source>
</evidence>
<dbReference type="Pfam" id="PF13516">
    <property type="entry name" value="LRR_6"/>
    <property type="match status" value="1"/>
</dbReference>
<dbReference type="Gene3D" id="3.80.10.10">
    <property type="entry name" value="Ribonuclease Inhibitor"/>
    <property type="match status" value="1"/>
</dbReference>
<dbReference type="PANTHER" id="PTHR13318:SF156">
    <property type="entry name" value="F-BOX_LRR-LIKE PROTEIN"/>
    <property type="match status" value="1"/>
</dbReference>
<dbReference type="InterPro" id="IPR032675">
    <property type="entry name" value="LRR_dom_sf"/>
</dbReference>
<protein>
    <recommendedName>
        <fullName evidence="3">Leucine-rich repeat domain-containing protein</fullName>
    </recommendedName>
</protein>
<dbReference type="EMBL" id="JAGKQQ010000001">
    <property type="protein sequence ID" value="MBP3958379.1"/>
    <property type="molecule type" value="Genomic_DNA"/>
</dbReference>
<dbReference type="SUPFAM" id="SSF52047">
    <property type="entry name" value="RNI-like"/>
    <property type="match status" value="1"/>
</dbReference>
<gene>
    <name evidence="1" type="ORF">J8F10_24280</name>
</gene>
<reference evidence="1 2" key="1">
    <citation type="submission" date="2021-04" db="EMBL/GenBank/DDBJ databases">
        <authorList>
            <person name="Ivanova A."/>
        </authorList>
    </citation>
    <scope>NUCLEOTIDE SEQUENCE [LARGE SCALE GENOMIC DNA]</scope>
    <source>
        <strain evidence="1 2">G18</strain>
    </source>
</reference>
<accession>A0ABS5BXE0</accession>
<name>A0ABS5BXE0_9BACT</name>
<evidence type="ECO:0008006" key="3">
    <source>
        <dbReference type="Google" id="ProtNLM"/>
    </source>
</evidence>
<keyword evidence="2" id="KW-1185">Reference proteome</keyword>
<evidence type="ECO:0000313" key="2">
    <source>
        <dbReference type="Proteomes" id="UP000676565"/>
    </source>
</evidence>
<organism evidence="1 2">
    <name type="scientific">Gemmata palustris</name>
    <dbReference type="NCBI Taxonomy" id="2822762"/>
    <lineage>
        <taxon>Bacteria</taxon>
        <taxon>Pseudomonadati</taxon>
        <taxon>Planctomycetota</taxon>
        <taxon>Planctomycetia</taxon>
        <taxon>Gemmatales</taxon>
        <taxon>Gemmataceae</taxon>
        <taxon>Gemmata</taxon>
    </lineage>
</organism>
<dbReference type="InterPro" id="IPR001611">
    <property type="entry name" value="Leu-rich_rpt"/>
</dbReference>
<sequence length="178" mass="19242">MSRILVFILSTPFLVGCSSGSAPPETSEREASALVSKLGGRMTQEVELPDKPISVFLVRCQTITEEDLRKLAGVRRLLTLHLMLAAVNDDALKGLTGCENLGLLDLSGTLVTDEGLKVVAGLKNISHLDLSMTKVTDAGLKELIVLKKLTNLNLSETKVTEAGIEELKRSLKECVVER</sequence>
<dbReference type="RefSeq" id="WP_210658308.1">
    <property type="nucleotide sequence ID" value="NZ_JAGKQQ010000001.1"/>
</dbReference>
<proteinExistence type="predicted"/>
<dbReference type="Proteomes" id="UP000676565">
    <property type="component" value="Unassembled WGS sequence"/>
</dbReference>
<dbReference type="PANTHER" id="PTHR13318">
    <property type="entry name" value="PARTNER OF PAIRED, ISOFORM B-RELATED"/>
    <property type="match status" value="1"/>
</dbReference>